<evidence type="ECO:0000313" key="1">
    <source>
        <dbReference type="EMBL" id="GME32073.1"/>
    </source>
</evidence>
<organism evidence="1 2">
    <name type="scientific">Neofusicoccum parvum</name>
    <dbReference type="NCBI Taxonomy" id="310453"/>
    <lineage>
        <taxon>Eukaryota</taxon>
        <taxon>Fungi</taxon>
        <taxon>Dikarya</taxon>
        <taxon>Ascomycota</taxon>
        <taxon>Pezizomycotina</taxon>
        <taxon>Dothideomycetes</taxon>
        <taxon>Dothideomycetes incertae sedis</taxon>
        <taxon>Botryosphaeriales</taxon>
        <taxon>Botryosphaeriaceae</taxon>
        <taxon>Neofusicoccum</taxon>
    </lineage>
</organism>
<comment type="caution">
    <text evidence="1">The sequence shown here is derived from an EMBL/GenBank/DDBJ whole genome shotgun (WGS) entry which is preliminary data.</text>
</comment>
<name>A0ACB5S9P5_9PEZI</name>
<reference evidence="1" key="1">
    <citation type="submission" date="2024-09" db="EMBL/GenBank/DDBJ databases">
        <title>Draft Genome Sequences of Neofusicoccum parvum.</title>
        <authorList>
            <person name="Ashida A."/>
            <person name="Camagna M."/>
            <person name="Tanaka A."/>
            <person name="Takemoto D."/>
        </authorList>
    </citation>
    <scope>NUCLEOTIDE SEQUENCE</scope>
    <source>
        <strain evidence="1">PPO83</strain>
    </source>
</reference>
<protein>
    <submittedName>
        <fullName evidence="1">Uncharacterized protein</fullName>
    </submittedName>
</protein>
<proteinExistence type="predicted"/>
<dbReference type="EMBL" id="BSXG01000215">
    <property type="protein sequence ID" value="GME32073.1"/>
    <property type="molecule type" value="Genomic_DNA"/>
</dbReference>
<keyword evidence="2" id="KW-1185">Reference proteome</keyword>
<sequence>MRSSLRTLSSGLLLALTLLVNAAPDADSAPASPPVAADNLNNNLDNADSTSSLSPFLPGLALHLPEFLQHPAIAAAPTQPTPTAASPADDSSAAPATTAAPAVDPFWVIHDLKKRQTTTSTGGTACPTSYRACAALGAPGLCCSVDSNCAVDQAGHVACCPDGAVCTGTIRASSGRTISGATTVTGSSSTSLSFVFPTTTTGVQTTTGGFIVVASTTVAEPNAAAGRRGLIPVVGWFL</sequence>
<gene>
    <name evidence="1" type="primary">g1951</name>
    <name evidence="1" type="ORF">NpPPO83_00001951</name>
</gene>
<dbReference type="Proteomes" id="UP001165186">
    <property type="component" value="Unassembled WGS sequence"/>
</dbReference>
<evidence type="ECO:0000313" key="2">
    <source>
        <dbReference type="Proteomes" id="UP001165186"/>
    </source>
</evidence>
<accession>A0ACB5S9P5</accession>